<dbReference type="EMBL" id="CP017825">
    <property type="protein sequence ID" value="APA13997.1"/>
    <property type="molecule type" value="Genomic_DNA"/>
</dbReference>
<gene>
    <name evidence="2" type="ORF">sscle_12g087670</name>
</gene>
<evidence type="ECO:0000313" key="2">
    <source>
        <dbReference type="EMBL" id="APA13997.1"/>
    </source>
</evidence>
<feature type="domain" description="2EXR" evidence="1">
    <location>
        <begin position="18"/>
        <end position="117"/>
    </location>
</feature>
<dbReference type="PANTHER" id="PTHR35910:SF1">
    <property type="entry name" value="2EXR DOMAIN-CONTAINING PROTEIN"/>
    <property type="match status" value="1"/>
</dbReference>
<evidence type="ECO:0000313" key="3">
    <source>
        <dbReference type="Proteomes" id="UP000177798"/>
    </source>
</evidence>
<protein>
    <recommendedName>
        <fullName evidence="1">2EXR domain-containing protein</fullName>
    </recommendedName>
</protein>
<dbReference type="Proteomes" id="UP000177798">
    <property type="component" value="Chromosome 12"/>
</dbReference>
<dbReference type="OrthoDB" id="3506358at2759"/>
<dbReference type="InterPro" id="IPR045518">
    <property type="entry name" value="2EXR"/>
</dbReference>
<sequence length="220" mass="25745">MESLSRSSDTSSEELTTFSYFPALPTELRLKIWHLHIHPRRKLNIGLKLDYKHRTHPAVLGWFIARAKIGSTEVNPIPAILHVNREAREAGLTSYELAPGKFDRAGTAYINFERDVLTLDLFDEKLLPMILTGFRGAGAEKIMNLEFNVIDLNAFCWDYIQHFSSLRILTLELWEMHIHIDELSSMRDKLRTSARKYPKWKVPEVWVDFRRMKSLHRLEL</sequence>
<reference evidence="3" key="1">
    <citation type="journal article" date="2017" name="Genome Biol. Evol.">
        <title>The complete genome sequence of the phytopathogenic fungus Sclerotinia sclerotiorum reveals insights into the genome architecture of broad host range pathogens.</title>
        <authorList>
            <person name="Derbyshire M."/>
            <person name="Denton-Giles M."/>
            <person name="Hegedus D."/>
            <person name="Seifbarghy S."/>
            <person name="Rollins J."/>
            <person name="van Kan J."/>
            <person name="Seidl M.F."/>
            <person name="Faino L."/>
            <person name="Mbengue M."/>
            <person name="Navaud O."/>
            <person name="Raffaele S."/>
            <person name="Hammond-Kosack K."/>
            <person name="Heard S."/>
            <person name="Oliver R."/>
        </authorList>
    </citation>
    <scope>NUCLEOTIDE SEQUENCE [LARGE SCALE GENOMIC DNA]</scope>
    <source>
        <strain evidence="3">ATCC 18683 / 1980 / Ss-1</strain>
    </source>
</reference>
<organism evidence="2 3">
    <name type="scientific">Sclerotinia sclerotiorum (strain ATCC 18683 / 1980 / Ss-1)</name>
    <name type="common">White mold</name>
    <name type="synonym">Whetzelinia sclerotiorum</name>
    <dbReference type="NCBI Taxonomy" id="665079"/>
    <lineage>
        <taxon>Eukaryota</taxon>
        <taxon>Fungi</taxon>
        <taxon>Dikarya</taxon>
        <taxon>Ascomycota</taxon>
        <taxon>Pezizomycotina</taxon>
        <taxon>Leotiomycetes</taxon>
        <taxon>Helotiales</taxon>
        <taxon>Sclerotiniaceae</taxon>
        <taxon>Sclerotinia</taxon>
    </lineage>
</organism>
<dbReference type="Pfam" id="PF20150">
    <property type="entry name" value="2EXR"/>
    <property type="match status" value="1"/>
</dbReference>
<name>A0A1D9QGD0_SCLS1</name>
<proteinExistence type="predicted"/>
<evidence type="ECO:0000259" key="1">
    <source>
        <dbReference type="Pfam" id="PF20150"/>
    </source>
</evidence>
<dbReference type="PANTHER" id="PTHR35910">
    <property type="entry name" value="2EXR DOMAIN-CONTAINING PROTEIN"/>
    <property type="match status" value="1"/>
</dbReference>
<accession>A0A1D9QGD0</accession>
<dbReference type="VEuPathDB" id="FungiDB:sscle_12g087670"/>
<dbReference type="AlphaFoldDB" id="A0A1D9QGD0"/>